<name>A0ABW9MF67_9FIRM</name>
<evidence type="ECO:0000313" key="2">
    <source>
        <dbReference type="Proteomes" id="UP001637994"/>
    </source>
</evidence>
<gene>
    <name evidence="1" type="ORF">ACCQ42_05265</name>
</gene>
<reference evidence="1 2" key="1">
    <citation type="journal article" date="2025" name="Anaerobe">
        <title>Description of Anaerococcus kampingiae sp. nov., Anaerococcus groningensis sp. nov., Anaerococcus martiniensis sp. nov., and Anaerococcus cruorum sp. nov., isolated from human clinical specimens.</title>
        <authorList>
            <person name="Boiten K.E."/>
            <person name="Meijer J."/>
            <person name="van Wezel E.M."/>
            <person name="Veloo A.C.M."/>
        </authorList>
    </citation>
    <scope>NUCLEOTIDE SEQUENCE [LARGE SCALE GENOMIC DNA]</scope>
    <source>
        <strain evidence="1 2">ENR0874</strain>
    </source>
</reference>
<keyword evidence="1" id="KW-0808">Transferase</keyword>
<keyword evidence="1" id="KW-0418">Kinase</keyword>
<accession>A0ABW9MF67</accession>
<dbReference type="Proteomes" id="UP001637994">
    <property type="component" value="Unassembled WGS sequence"/>
</dbReference>
<keyword evidence="2" id="KW-1185">Reference proteome</keyword>
<evidence type="ECO:0000313" key="1">
    <source>
        <dbReference type="EMBL" id="MFO3667176.1"/>
    </source>
</evidence>
<dbReference type="RefSeq" id="WP_410035562.1">
    <property type="nucleotide sequence ID" value="NZ_JBGMEF010000018.1"/>
</dbReference>
<proteinExistence type="predicted"/>
<organism evidence="1 2">
    <name type="scientific">Anaerococcus kampingae</name>
    <dbReference type="NCBI Taxonomy" id="3115614"/>
    <lineage>
        <taxon>Bacteria</taxon>
        <taxon>Bacillati</taxon>
        <taxon>Bacillota</taxon>
        <taxon>Tissierellia</taxon>
        <taxon>Tissierellales</taxon>
        <taxon>Peptoniphilaceae</taxon>
        <taxon>Anaerococcus</taxon>
    </lineage>
</organism>
<dbReference type="GO" id="GO:0016301">
    <property type="term" value="F:kinase activity"/>
    <property type="evidence" value="ECO:0007669"/>
    <property type="project" value="UniProtKB-KW"/>
</dbReference>
<sequence>MGLLFNTNEEIEEKVKEAFGDEGAYLVAFKHNSAAKGLIKLLLSNLYYVFDSTRTFILHFGPKGIYESEMSNSLKKDFLFMAWNEIEDISIDYSYKNILKINHLGKVYQYEIPYKGKIFVNNEKNIEKLLDNDWYRV</sequence>
<comment type="caution">
    <text evidence="1">The sequence shown here is derived from an EMBL/GenBank/DDBJ whole genome shotgun (WGS) entry which is preliminary data.</text>
</comment>
<protein>
    <submittedName>
        <fullName evidence="1">Histidine kinase</fullName>
    </submittedName>
</protein>
<dbReference type="EMBL" id="JBGMEF010000018">
    <property type="protein sequence ID" value="MFO3667176.1"/>
    <property type="molecule type" value="Genomic_DNA"/>
</dbReference>